<evidence type="ECO:0000313" key="2">
    <source>
        <dbReference type="EMBL" id="SEN27665.1"/>
    </source>
</evidence>
<gene>
    <name evidence="2" type="ORF">SAMN04488505_109126</name>
</gene>
<protein>
    <submittedName>
        <fullName evidence="2">Uncharacterized protein</fullName>
    </submittedName>
</protein>
<dbReference type="STRING" id="573321.SAMN04488505_109126"/>
<name>A0A1H8F7P3_9BACT</name>
<feature type="transmembrane region" description="Helical" evidence="1">
    <location>
        <begin position="33"/>
        <end position="55"/>
    </location>
</feature>
<keyword evidence="3" id="KW-1185">Reference proteome</keyword>
<dbReference type="AlphaFoldDB" id="A0A1H8F7P3"/>
<dbReference type="RefSeq" id="WP_089919245.1">
    <property type="nucleotide sequence ID" value="NZ_FOBB01000009.1"/>
</dbReference>
<sequence length="100" mass="11433">MIKQIFTLATLIFMPILAAAVYAASFLDEIPFYYDNFGIVLAICGLLYLITCPFFKKKRFKLFMYLLLIGAGLFLAGIIIFICFYGYAFTTPETEGGWYF</sequence>
<reference evidence="2 3" key="1">
    <citation type="submission" date="2016-10" db="EMBL/GenBank/DDBJ databases">
        <authorList>
            <person name="de Groot N.N."/>
        </authorList>
    </citation>
    <scope>NUCLEOTIDE SEQUENCE [LARGE SCALE GENOMIC DNA]</scope>
    <source>
        <strain evidence="2 3">DSM 21039</strain>
    </source>
</reference>
<accession>A0A1H8F7P3</accession>
<evidence type="ECO:0000313" key="3">
    <source>
        <dbReference type="Proteomes" id="UP000198984"/>
    </source>
</evidence>
<organism evidence="2 3">
    <name type="scientific">Chitinophaga rupis</name>
    <dbReference type="NCBI Taxonomy" id="573321"/>
    <lineage>
        <taxon>Bacteria</taxon>
        <taxon>Pseudomonadati</taxon>
        <taxon>Bacteroidota</taxon>
        <taxon>Chitinophagia</taxon>
        <taxon>Chitinophagales</taxon>
        <taxon>Chitinophagaceae</taxon>
        <taxon>Chitinophaga</taxon>
    </lineage>
</organism>
<dbReference type="Proteomes" id="UP000198984">
    <property type="component" value="Unassembled WGS sequence"/>
</dbReference>
<dbReference type="EMBL" id="FOBB01000009">
    <property type="protein sequence ID" value="SEN27665.1"/>
    <property type="molecule type" value="Genomic_DNA"/>
</dbReference>
<keyword evidence="1" id="KW-0472">Membrane</keyword>
<keyword evidence="1" id="KW-0812">Transmembrane</keyword>
<evidence type="ECO:0000256" key="1">
    <source>
        <dbReference type="SAM" id="Phobius"/>
    </source>
</evidence>
<feature type="transmembrane region" description="Helical" evidence="1">
    <location>
        <begin position="62"/>
        <end position="88"/>
    </location>
</feature>
<proteinExistence type="predicted"/>
<keyword evidence="1" id="KW-1133">Transmembrane helix</keyword>